<protein>
    <submittedName>
        <fullName evidence="2">SpoIIIAH-like family protein</fullName>
    </submittedName>
</protein>
<keyword evidence="1" id="KW-0472">Membrane</keyword>
<dbReference type="AlphaFoldDB" id="A0A949NHY5"/>
<dbReference type="Proteomes" id="UP000712157">
    <property type="component" value="Unassembled WGS sequence"/>
</dbReference>
<dbReference type="EMBL" id="JAHQCW010000014">
    <property type="protein sequence ID" value="MBU9736875.1"/>
    <property type="molecule type" value="Genomic_DNA"/>
</dbReference>
<dbReference type="RefSeq" id="WP_158344124.1">
    <property type="nucleotide sequence ID" value="NZ_JAHQCW010000014.1"/>
</dbReference>
<keyword evidence="1" id="KW-0812">Transmembrane</keyword>
<evidence type="ECO:0000313" key="2">
    <source>
        <dbReference type="EMBL" id="MBU9736875.1"/>
    </source>
</evidence>
<keyword evidence="1" id="KW-1133">Transmembrane helix</keyword>
<dbReference type="Gene3D" id="1.10.287.4300">
    <property type="entry name" value="Stage III sporulation protein AH-like"/>
    <property type="match status" value="1"/>
</dbReference>
<dbReference type="InterPro" id="IPR024232">
    <property type="entry name" value="SpoIIIAH"/>
</dbReference>
<feature type="transmembrane region" description="Helical" evidence="1">
    <location>
        <begin position="9"/>
        <end position="27"/>
    </location>
</feature>
<name>A0A949NHY5_9FIRM</name>
<sequence>MKNIFKKNSVIITALAIMIAIAGYLNYSGNKLGKEDAEATNSTNVAKNELSDISDEDILSQASTDGTQPAEQASSGDIESLDVDLNNGAAVSSDEVASTGGETPGEAVLANSSNVGFAAQAKLDKEQLRAKNKETLMEVINNTNITEEQKQTAIDNMIAMTAIAEKETSAEMLLEAKGFTDVVVSVTENGADVIVNAAEVSDAQRAQIEDIVKRKTDVPAENIVITTMNATE</sequence>
<evidence type="ECO:0000313" key="3">
    <source>
        <dbReference type="Proteomes" id="UP000712157"/>
    </source>
</evidence>
<accession>A0A949NHY5</accession>
<organism evidence="2 3">
    <name type="scientific">Diplocloster agilis</name>
    <dbReference type="NCBI Taxonomy" id="2850323"/>
    <lineage>
        <taxon>Bacteria</taxon>
        <taxon>Bacillati</taxon>
        <taxon>Bacillota</taxon>
        <taxon>Clostridia</taxon>
        <taxon>Lachnospirales</taxon>
        <taxon>Lachnospiraceae</taxon>
        <taxon>Diplocloster</taxon>
    </lineage>
</organism>
<proteinExistence type="predicted"/>
<dbReference type="Pfam" id="PF12685">
    <property type="entry name" value="SpoIIIAH"/>
    <property type="match status" value="1"/>
</dbReference>
<keyword evidence="3" id="KW-1185">Reference proteome</keyword>
<dbReference type="InterPro" id="IPR038503">
    <property type="entry name" value="SpoIIIAH_sf"/>
</dbReference>
<evidence type="ECO:0000256" key="1">
    <source>
        <dbReference type="SAM" id="Phobius"/>
    </source>
</evidence>
<reference evidence="2" key="1">
    <citation type="submission" date="2021-06" db="EMBL/GenBank/DDBJ databases">
        <title>Description of novel taxa of the family Lachnospiraceae.</title>
        <authorList>
            <person name="Chaplin A.V."/>
            <person name="Sokolova S.R."/>
            <person name="Pikina A.P."/>
            <person name="Korzhanova M."/>
            <person name="Belova V."/>
            <person name="Korostin D."/>
            <person name="Efimov B.A."/>
        </authorList>
    </citation>
    <scope>NUCLEOTIDE SEQUENCE</scope>
    <source>
        <strain evidence="2">ASD5720</strain>
    </source>
</reference>
<comment type="caution">
    <text evidence="2">The sequence shown here is derived from an EMBL/GenBank/DDBJ whole genome shotgun (WGS) entry which is preliminary data.</text>
</comment>
<gene>
    <name evidence="2" type="ORF">KTH89_10020</name>
</gene>